<keyword evidence="2" id="KW-1185">Reference proteome</keyword>
<dbReference type="InParanoid" id="A0A1H8ZSZ0"/>
<protein>
    <recommendedName>
        <fullName evidence="3">Asparagine synthase</fullName>
    </recommendedName>
</protein>
<proteinExistence type="predicted"/>
<dbReference type="EMBL" id="FOFB01000001">
    <property type="protein sequence ID" value="SEP67600.1"/>
    <property type="molecule type" value="Genomic_DNA"/>
</dbReference>
<dbReference type="AlphaFoldDB" id="A0A1H8ZSZ0"/>
<dbReference type="SUPFAM" id="SSF52402">
    <property type="entry name" value="Adenine nucleotide alpha hydrolases-like"/>
    <property type="match status" value="1"/>
</dbReference>
<evidence type="ECO:0000313" key="1">
    <source>
        <dbReference type="EMBL" id="SEP67600.1"/>
    </source>
</evidence>
<organism evidence="1 2">
    <name type="scientific">Neolewinella agarilytica</name>
    <dbReference type="NCBI Taxonomy" id="478744"/>
    <lineage>
        <taxon>Bacteria</taxon>
        <taxon>Pseudomonadati</taxon>
        <taxon>Bacteroidota</taxon>
        <taxon>Saprospiria</taxon>
        <taxon>Saprospirales</taxon>
        <taxon>Lewinellaceae</taxon>
        <taxon>Neolewinella</taxon>
    </lineage>
</organism>
<evidence type="ECO:0000313" key="2">
    <source>
        <dbReference type="Proteomes" id="UP000199021"/>
    </source>
</evidence>
<dbReference type="RefSeq" id="WP_090165141.1">
    <property type="nucleotide sequence ID" value="NZ_FOFB01000001.1"/>
</dbReference>
<name>A0A1H8ZSZ0_9BACT</name>
<sequence>MRVIFLNSHRGKSGVLNGKRLPEDYILACKFFDCGIIDRSETLDQGFAYSVLDPISGDIGPPPDSHDFGEVCDAVAQGIVARARREDRAIRVLWSGGIDSTVALIALLRALPQEEYYRLVPLLNMISIDEYPLFFRQHILHQLPFRHTRSPITGHFGKQDLLVTGEHGDQLFGSDKLLPLIRNGLCYEPWEKVLPLHLFEKFSSRKKTDRLMAYLAPQIASAPVAIQSTFDLFWWLNFSIKWQQVTLRLPVFSFEEDTRSVYDRMHHFFRDERFQQWSINNHPNRACDGLMSYKQAAKDYIFQFTGDEDYQRTKTKEPSLKNVILNRKEQGNVRYRISMGDDFSPSVETFHRDFKNQRIV</sequence>
<reference evidence="2" key="1">
    <citation type="submission" date="2016-10" db="EMBL/GenBank/DDBJ databases">
        <authorList>
            <person name="Varghese N."/>
            <person name="Submissions S."/>
        </authorList>
    </citation>
    <scope>NUCLEOTIDE SEQUENCE [LARGE SCALE GENOMIC DNA]</scope>
    <source>
        <strain evidence="2">DSM 24740</strain>
    </source>
</reference>
<dbReference type="Proteomes" id="UP000199021">
    <property type="component" value="Unassembled WGS sequence"/>
</dbReference>
<evidence type="ECO:0008006" key="3">
    <source>
        <dbReference type="Google" id="ProtNLM"/>
    </source>
</evidence>
<dbReference type="STRING" id="478744.SAMN05444359_101438"/>
<gene>
    <name evidence="1" type="ORF">SAMN05444359_101438</name>
</gene>
<dbReference type="OrthoDB" id="1420177at2"/>
<accession>A0A1H8ZSZ0</accession>